<dbReference type="EMBL" id="ABQC02000005">
    <property type="protein sequence ID" value="EDY96997.1"/>
    <property type="molecule type" value="Genomic_DNA"/>
</dbReference>
<keyword evidence="1" id="KW-0812">Transmembrane</keyword>
<comment type="caution">
    <text evidence="2">The sequence shown here is derived from an EMBL/GenBank/DDBJ whole genome shotgun (WGS) entry which is preliminary data.</text>
</comment>
<keyword evidence="1" id="KW-1133">Transmembrane helix</keyword>
<evidence type="ECO:0000256" key="1">
    <source>
        <dbReference type="SAM" id="Phobius"/>
    </source>
</evidence>
<dbReference type="HOGENOM" id="CLU_2894696_0_0_10"/>
<organism evidence="2 3">
    <name type="scientific">Phocaeicola plebeius (strain DSM 17135 / JCM 12973 / CCUG 54634 / M2)</name>
    <name type="common">Bacteroides plebeius</name>
    <dbReference type="NCBI Taxonomy" id="484018"/>
    <lineage>
        <taxon>Bacteria</taxon>
        <taxon>Pseudomonadati</taxon>
        <taxon>Bacteroidota</taxon>
        <taxon>Bacteroidia</taxon>
        <taxon>Bacteroidales</taxon>
        <taxon>Bacteroidaceae</taxon>
        <taxon>Phocaeicola</taxon>
    </lineage>
</organism>
<feature type="transmembrane region" description="Helical" evidence="1">
    <location>
        <begin position="32"/>
        <end position="54"/>
    </location>
</feature>
<accession>B5CUY1</accession>
<proteinExistence type="predicted"/>
<sequence length="62" mass="7558">MFPSPETYGFALRDVRFRAKKYKKRPKLNKKFLLRFLLFSFYISIIFLILFIFWSEISPSSN</sequence>
<evidence type="ECO:0000313" key="3">
    <source>
        <dbReference type="Proteomes" id="UP000003452"/>
    </source>
</evidence>
<evidence type="ECO:0000313" key="2">
    <source>
        <dbReference type="EMBL" id="EDY96997.1"/>
    </source>
</evidence>
<name>B5CUY1_PHOPM</name>
<keyword evidence="1" id="KW-0472">Membrane</keyword>
<dbReference type="AlphaFoldDB" id="B5CUY1"/>
<gene>
    <name evidence="2" type="ORF">BACPLE_00507</name>
</gene>
<reference evidence="2 3" key="1">
    <citation type="submission" date="2008-08" db="EMBL/GenBank/DDBJ databases">
        <title>Draft genome sequence of Bacteroides plebeius (DSM 17135).</title>
        <authorList>
            <person name="Sudarsanam P."/>
            <person name="Ley R."/>
            <person name="Guruge J."/>
            <person name="Turnbaugh P.J."/>
            <person name="Mahowald M."/>
            <person name="Liep D."/>
            <person name="Gordon J."/>
        </authorList>
    </citation>
    <scope>NUCLEOTIDE SEQUENCE [LARGE SCALE GENOMIC DNA]</scope>
    <source>
        <strain evidence="3">DSM 17135 / JCM 12973 / M2</strain>
    </source>
</reference>
<reference evidence="2 3" key="2">
    <citation type="submission" date="2008-08" db="EMBL/GenBank/DDBJ databases">
        <authorList>
            <person name="Fulton L."/>
            <person name="Clifton S."/>
            <person name="Fulton B."/>
            <person name="Xu J."/>
            <person name="Minx P."/>
            <person name="Pepin K.H."/>
            <person name="Johnson M."/>
            <person name="Thiruvilangam P."/>
            <person name="Bhonagiri V."/>
            <person name="Nash W.E."/>
            <person name="Mardis E.R."/>
            <person name="Wilson R.K."/>
        </authorList>
    </citation>
    <scope>NUCLEOTIDE SEQUENCE [LARGE SCALE GENOMIC DNA]</scope>
    <source>
        <strain evidence="3">DSM 17135 / JCM 12973 / M2</strain>
    </source>
</reference>
<protein>
    <submittedName>
        <fullName evidence="2">Uncharacterized protein</fullName>
    </submittedName>
</protein>
<dbReference type="Proteomes" id="UP000003452">
    <property type="component" value="Unassembled WGS sequence"/>
</dbReference>